<feature type="region of interest" description="Disordered" evidence="1">
    <location>
        <begin position="34"/>
        <end position="55"/>
    </location>
</feature>
<evidence type="ECO:0000256" key="2">
    <source>
        <dbReference type="SAM" id="SignalP"/>
    </source>
</evidence>
<dbReference type="RefSeq" id="XP_001951592.1">
    <property type="nucleotide sequence ID" value="XM_001951557.4"/>
</dbReference>
<dbReference type="OrthoDB" id="6616542at2759"/>
<sequence length="173" mass="18808">MNTTTATFVWIALYCCCCSSFAIPVPDRRLRQTDRVTSDPVAPDHAAADASDQPFDPTLDALADAKYDEPAADNENKNGGTEDREKRQLSFVQGKLLNFLKPLPVVDVTKEDEKYGNDGDKFNRIGRGIIGGVESVSNMLTSALSFPVDTAKKLSRSATEILNNLGGRLIGLQ</sequence>
<keyword evidence="4" id="KW-1185">Reference proteome</keyword>
<dbReference type="Proteomes" id="UP000007819">
    <property type="component" value="Chromosome X"/>
</dbReference>
<feature type="signal peptide" evidence="2">
    <location>
        <begin position="1"/>
        <end position="22"/>
    </location>
</feature>
<protein>
    <submittedName>
        <fullName evidence="3">Uncharacterized protein</fullName>
    </submittedName>
</protein>
<reference evidence="4" key="1">
    <citation type="submission" date="2010-06" db="EMBL/GenBank/DDBJ databases">
        <authorList>
            <person name="Jiang H."/>
            <person name="Abraham K."/>
            <person name="Ali S."/>
            <person name="Alsbrooks S.L."/>
            <person name="Anim B.N."/>
            <person name="Anosike U.S."/>
            <person name="Attaway T."/>
            <person name="Bandaranaike D.P."/>
            <person name="Battles P.K."/>
            <person name="Bell S.N."/>
            <person name="Bell A.V."/>
            <person name="Beltran B."/>
            <person name="Bickham C."/>
            <person name="Bustamante Y."/>
            <person name="Caleb T."/>
            <person name="Canada A."/>
            <person name="Cardenas V."/>
            <person name="Carter K."/>
            <person name="Chacko J."/>
            <person name="Chandrabose M.N."/>
            <person name="Chavez D."/>
            <person name="Chavez A."/>
            <person name="Chen L."/>
            <person name="Chu H.-S."/>
            <person name="Claassen K.J."/>
            <person name="Cockrell R."/>
            <person name="Collins M."/>
            <person name="Cooper J.A."/>
            <person name="Cree A."/>
            <person name="Curry S.M."/>
            <person name="Da Y."/>
            <person name="Dao M.D."/>
            <person name="Das B."/>
            <person name="Davila M.-L."/>
            <person name="Davy-Carroll L."/>
            <person name="Denson S."/>
            <person name="Dinh H."/>
            <person name="Ebong V.E."/>
            <person name="Edwards J.R."/>
            <person name="Egan A."/>
            <person name="El-Daye J."/>
            <person name="Escobedo L."/>
            <person name="Fernandez S."/>
            <person name="Fernando P.R."/>
            <person name="Flagg N."/>
            <person name="Forbes L.D."/>
            <person name="Fowler R.G."/>
            <person name="Fu Q."/>
            <person name="Gabisi R.A."/>
            <person name="Ganer J."/>
            <person name="Garbino Pronczuk A."/>
            <person name="Garcia R.M."/>
            <person name="Garner T."/>
            <person name="Garrett T.E."/>
            <person name="Gonzalez D.A."/>
            <person name="Hamid H."/>
            <person name="Hawkins E.S."/>
            <person name="Hirani K."/>
            <person name="Hogues M.E."/>
            <person name="Hollins B."/>
            <person name="Hsiao C.-H."/>
            <person name="Jabil R."/>
            <person name="James M.L."/>
            <person name="Jhangiani S.N."/>
            <person name="Johnson B."/>
            <person name="Johnson Q."/>
            <person name="Joshi V."/>
            <person name="Kalu J.B."/>
            <person name="Kam C."/>
            <person name="Kashfia A."/>
            <person name="Keebler J."/>
            <person name="Kisamo H."/>
            <person name="Kovar C.L."/>
            <person name="Lago L.A."/>
            <person name="Lai C.-Y."/>
            <person name="Laidlaw J."/>
            <person name="Lara F."/>
            <person name="Le T.-K."/>
            <person name="Lee S.L."/>
            <person name="Legall F.H."/>
            <person name="Lemon S.J."/>
            <person name="Lewis L.R."/>
            <person name="Li B."/>
            <person name="Liu Y."/>
            <person name="Liu Y.-S."/>
            <person name="Lopez J."/>
            <person name="Lozado R.J."/>
            <person name="Lu J."/>
            <person name="Madu R.C."/>
            <person name="Maheshwari M."/>
            <person name="Maheshwari R."/>
            <person name="Malloy K."/>
            <person name="Martinez E."/>
            <person name="Mathew T."/>
            <person name="Mercado I.C."/>
            <person name="Mercado C."/>
            <person name="Meyer B."/>
            <person name="Montgomery K."/>
            <person name="Morgan M.B."/>
            <person name="Munidasa M."/>
            <person name="Nazareth L.V."/>
            <person name="Nelson J."/>
            <person name="Ng B.M."/>
            <person name="Nguyen N.B."/>
            <person name="Nguyen P.Q."/>
            <person name="Nguyen T."/>
            <person name="Obregon M."/>
            <person name="Okwuonu G.O."/>
            <person name="Onwere C.G."/>
            <person name="Orozco G."/>
            <person name="Parra A."/>
            <person name="Patel S."/>
            <person name="Patil S."/>
            <person name="Perez A."/>
            <person name="Perez Y."/>
            <person name="Pham C."/>
            <person name="Primus E.L."/>
            <person name="Pu L.-L."/>
            <person name="Puazo M."/>
            <person name="Qin X."/>
            <person name="Quiroz J.B."/>
            <person name="Reese J."/>
            <person name="Richards S."/>
            <person name="Rives C.M."/>
            <person name="Robberts R."/>
            <person name="Ruiz S.J."/>
            <person name="Ruiz M.J."/>
            <person name="Santibanez J."/>
            <person name="Schneider B.W."/>
            <person name="Sisson I."/>
            <person name="Smith M."/>
            <person name="Sodergren E."/>
            <person name="Song X.-Z."/>
            <person name="Song B.B."/>
            <person name="Summersgill H."/>
            <person name="Thelus R."/>
            <person name="Thornton R.D."/>
            <person name="Trejos Z.Y."/>
            <person name="Usmani K."/>
            <person name="Vattathil S."/>
            <person name="Villasana D."/>
            <person name="Walker D.L."/>
            <person name="Wang S."/>
            <person name="Wang K."/>
            <person name="White C.S."/>
            <person name="Williams A.C."/>
            <person name="Williamson J."/>
            <person name="Wilson K."/>
            <person name="Woghiren I.O."/>
            <person name="Woodworth J.R."/>
            <person name="Worley K.C."/>
            <person name="Wright R.A."/>
            <person name="Wu W."/>
            <person name="Young L."/>
            <person name="Zhang L."/>
            <person name="Zhang J."/>
            <person name="Zhu Y."/>
            <person name="Muzny D.M."/>
            <person name="Weinstock G."/>
            <person name="Gibbs R.A."/>
        </authorList>
    </citation>
    <scope>NUCLEOTIDE SEQUENCE [LARGE SCALE GENOMIC DNA]</scope>
    <source>
        <strain evidence="4">LSR1</strain>
    </source>
</reference>
<organism evidence="3 4">
    <name type="scientific">Acyrthosiphon pisum</name>
    <name type="common">Pea aphid</name>
    <dbReference type="NCBI Taxonomy" id="7029"/>
    <lineage>
        <taxon>Eukaryota</taxon>
        <taxon>Metazoa</taxon>
        <taxon>Ecdysozoa</taxon>
        <taxon>Arthropoda</taxon>
        <taxon>Hexapoda</taxon>
        <taxon>Insecta</taxon>
        <taxon>Pterygota</taxon>
        <taxon>Neoptera</taxon>
        <taxon>Paraneoptera</taxon>
        <taxon>Hemiptera</taxon>
        <taxon>Sternorrhyncha</taxon>
        <taxon>Aphidomorpha</taxon>
        <taxon>Aphidoidea</taxon>
        <taxon>Aphididae</taxon>
        <taxon>Macrosiphini</taxon>
        <taxon>Acyrthosiphon</taxon>
    </lineage>
</organism>
<proteinExistence type="predicted"/>
<dbReference type="KEGG" id="api:100163076"/>
<keyword evidence="2" id="KW-0732">Signal</keyword>
<evidence type="ECO:0000313" key="3">
    <source>
        <dbReference type="EnsemblMetazoa" id="XP_001951592.1"/>
    </source>
</evidence>
<reference evidence="3" key="2">
    <citation type="submission" date="2022-06" db="UniProtKB">
        <authorList>
            <consortium name="EnsemblMetazoa"/>
        </authorList>
    </citation>
    <scope>IDENTIFICATION</scope>
</reference>
<name>A0A8R2AEE7_ACYPI</name>
<evidence type="ECO:0000313" key="4">
    <source>
        <dbReference type="Proteomes" id="UP000007819"/>
    </source>
</evidence>
<evidence type="ECO:0000256" key="1">
    <source>
        <dbReference type="SAM" id="MobiDB-lite"/>
    </source>
</evidence>
<dbReference type="AlphaFoldDB" id="A0A8R2AEE7"/>
<feature type="chain" id="PRO_5035837953" evidence="2">
    <location>
        <begin position="23"/>
        <end position="173"/>
    </location>
</feature>
<accession>A0A8R2AEE7</accession>
<feature type="compositionally biased region" description="Low complexity" evidence="1">
    <location>
        <begin position="38"/>
        <end position="52"/>
    </location>
</feature>
<dbReference type="GeneID" id="100163076"/>
<dbReference type="EnsemblMetazoa" id="XM_001951557.5">
    <property type="protein sequence ID" value="XP_001951592.1"/>
    <property type="gene ID" value="LOC100163076"/>
</dbReference>